<reference evidence="1 2" key="1">
    <citation type="submission" date="2018-10" db="EMBL/GenBank/DDBJ databases">
        <title>Sequencing the genomes of 1000 actinobacteria strains.</title>
        <authorList>
            <person name="Klenk H.-P."/>
        </authorList>
    </citation>
    <scope>NUCLEOTIDE SEQUENCE [LARGE SCALE GENOMIC DNA]</scope>
    <source>
        <strain evidence="1 2">DSM 43800</strain>
    </source>
</reference>
<dbReference type="CDD" id="cd07067">
    <property type="entry name" value="HP_PGM_like"/>
    <property type="match status" value="1"/>
</dbReference>
<dbReference type="InterPro" id="IPR013078">
    <property type="entry name" value="His_Pase_superF_clade-1"/>
</dbReference>
<evidence type="ECO:0000313" key="1">
    <source>
        <dbReference type="EMBL" id="RKT57891.1"/>
    </source>
</evidence>
<dbReference type="PANTHER" id="PTHR48100">
    <property type="entry name" value="BROAD-SPECIFICITY PHOSPHATASE YOR283W-RELATED"/>
    <property type="match status" value="1"/>
</dbReference>
<organism evidence="1 2">
    <name type="scientific">Saccharothrix australiensis</name>
    <dbReference type="NCBI Taxonomy" id="2072"/>
    <lineage>
        <taxon>Bacteria</taxon>
        <taxon>Bacillati</taxon>
        <taxon>Actinomycetota</taxon>
        <taxon>Actinomycetes</taxon>
        <taxon>Pseudonocardiales</taxon>
        <taxon>Pseudonocardiaceae</taxon>
        <taxon>Saccharothrix</taxon>
    </lineage>
</organism>
<dbReference type="Gene3D" id="3.40.50.1240">
    <property type="entry name" value="Phosphoglycerate mutase-like"/>
    <property type="match status" value="1"/>
</dbReference>
<dbReference type="GO" id="GO:0016791">
    <property type="term" value="F:phosphatase activity"/>
    <property type="evidence" value="ECO:0007669"/>
    <property type="project" value="TreeGrafter"/>
</dbReference>
<dbReference type="SUPFAM" id="SSF53254">
    <property type="entry name" value="Phosphoglycerate mutase-like"/>
    <property type="match status" value="1"/>
</dbReference>
<protein>
    <submittedName>
        <fullName evidence="1">Broad specificity phosphatase PhoE</fullName>
    </submittedName>
</protein>
<proteinExistence type="predicted"/>
<evidence type="ECO:0000313" key="2">
    <source>
        <dbReference type="Proteomes" id="UP000282084"/>
    </source>
</evidence>
<dbReference type="Proteomes" id="UP000282084">
    <property type="component" value="Unassembled WGS sequence"/>
</dbReference>
<sequence>MTRISAGGGGSRTVVHLLRHGEVHNPTGILYGRLPGFKLSERGQKQALIVAEHLNDHDIAHVVASPLDRAQQTAAPIADSHRLELATDHRLIEADNRFEGLKVAVGDGALRSPRHWPKLVNPFQPSWGEPYLEIAHRMLGAVQRARAAAEGHEAVCVSHQLPIWTLRRFLEGKRMWHDPRRRECSLASLTSLVFEGEELVRLVYTEPAGATSPRVTGA</sequence>
<dbReference type="GO" id="GO:0005737">
    <property type="term" value="C:cytoplasm"/>
    <property type="evidence" value="ECO:0007669"/>
    <property type="project" value="TreeGrafter"/>
</dbReference>
<keyword evidence="2" id="KW-1185">Reference proteome</keyword>
<dbReference type="Pfam" id="PF00300">
    <property type="entry name" value="His_Phos_1"/>
    <property type="match status" value="1"/>
</dbReference>
<name>A0A495W809_9PSEU</name>
<dbReference type="InterPro" id="IPR029033">
    <property type="entry name" value="His_PPase_superfam"/>
</dbReference>
<dbReference type="EMBL" id="RBXO01000001">
    <property type="protein sequence ID" value="RKT57891.1"/>
    <property type="molecule type" value="Genomic_DNA"/>
</dbReference>
<comment type="caution">
    <text evidence="1">The sequence shown here is derived from an EMBL/GenBank/DDBJ whole genome shotgun (WGS) entry which is preliminary data.</text>
</comment>
<dbReference type="InterPro" id="IPR050275">
    <property type="entry name" value="PGM_Phosphatase"/>
</dbReference>
<dbReference type="SMART" id="SM00855">
    <property type="entry name" value="PGAM"/>
    <property type="match status" value="1"/>
</dbReference>
<gene>
    <name evidence="1" type="ORF">C8E97_6623</name>
</gene>
<dbReference type="AlphaFoldDB" id="A0A495W809"/>
<accession>A0A495W809</accession>
<dbReference type="PANTHER" id="PTHR48100:SF51">
    <property type="entry name" value="PHOSPHOGLYCERATE MUTASE"/>
    <property type="match status" value="1"/>
</dbReference>